<dbReference type="AlphaFoldDB" id="A0A2Y8ZRH2"/>
<dbReference type="Proteomes" id="UP000250028">
    <property type="component" value="Unassembled WGS sequence"/>
</dbReference>
<protein>
    <recommendedName>
        <fullName evidence="3">Endonuclease NucS</fullName>
    </recommendedName>
</protein>
<organism evidence="1 2">
    <name type="scientific">Branchiibius hedensis</name>
    <dbReference type="NCBI Taxonomy" id="672460"/>
    <lineage>
        <taxon>Bacteria</taxon>
        <taxon>Bacillati</taxon>
        <taxon>Actinomycetota</taxon>
        <taxon>Actinomycetes</taxon>
        <taxon>Micrococcales</taxon>
        <taxon>Dermacoccaceae</taxon>
        <taxon>Branchiibius</taxon>
    </lineage>
</organism>
<proteinExistence type="predicted"/>
<dbReference type="Gene3D" id="3.40.1350.10">
    <property type="match status" value="1"/>
</dbReference>
<dbReference type="EMBL" id="UESZ01000001">
    <property type="protein sequence ID" value="SSA34485.1"/>
    <property type="molecule type" value="Genomic_DNA"/>
</dbReference>
<dbReference type="GO" id="GO:0003676">
    <property type="term" value="F:nucleic acid binding"/>
    <property type="evidence" value="ECO:0007669"/>
    <property type="project" value="InterPro"/>
</dbReference>
<dbReference type="InterPro" id="IPR011856">
    <property type="entry name" value="tRNA_endonuc-like_dom_sf"/>
</dbReference>
<sequence>MTHLLKVDGSRSVPCQRTSMSAESLTETSHLEQWITDNPQVIDESLKIVTTQFRSWTSQVGTATERPDLLALSTSGELAVIELKRDKDRRIHLQAITYGALVAGFTVDTLSQAHADWLNKNGAEYTLEQARAALEDHVEDSLDEELFRLPRLVLVAEDFPGQVLTTVQWLATVAPDLVIECHQYQVFDQADQLVVSFGRIYPVDDLEDRKLRPSAQALTDDVREELTTRKRRAKSVKVIFDHDLIPANAQMTIELHTLARPDVVDKVTAWLAADSARTQFTWHQDPTKPLQWAVEPDKQWTPSALRNHIFVQASLPAPSFSAADAWCYDGESLWRIADRVSQDE</sequence>
<name>A0A2Y8ZRH2_9MICO</name>
<evidence type="ECO:0000313" key="2">
    <source>
        <dbReference type="Proteomes" id="UP000250028"/>
    </source>
</evidence>
<reference evidence="2" key="1">
    <citation type="submission" date="2016-10" db="EMBL/GenBank/DDBJ databases">
        <authorList>
            <person name="Varghese N."/>
            <person name="Submissions S."/>
        </authorList>
    </citation>
    <scope>NUCLEOTIDE SEQUENCE [LARGE SCALE GENOMIC DNA]</scope>
    <source>
        <strain evidence="2">DSM 22951</strain>
    </source>
</reference>
<accession>A0A2Y8ZRH2</accession>
<evidence type="ECO:0000313" key="1">
    <source>
        <dbReference type="EMBL" id="SSA34485.1"/>
    </source>
</evidence>
<keyword evidence="2" id="KW-1185">Reference proteome</keyword>
<gene>
    <name evidence="1" type="ORF">SAMN04489750_1808</name>
</gene>
<evidence type="ECO:0008006" key="3">
    <source>
        <dbReference type="Google" id="ProtNLM"/>
    </source>
</evidence>